<feature type="chain" id="PRO_5002097463" description="Glutathione peroxidase" evidence="6">
    <location>
        <begin position="18"/>
        <end position="176"/>
    </location>
</feature>
<evidence type="ECO:0000256" key="3">
    <source>
        <dbReference type="ARBA" id="ARBA00023002"/>
    </source>
</evidence>
<dbReference type="Gene3D" id="3.40.30.10">
    <property type="entry name" value="Glutaredoxin"/>
    <property type="match status" value="1"/>
</dbReference>
<proteinExistence type="inferred from homology"/>
<dbReference type="AlphaFoldDB" id="A0A0B4XUB1"/>
<dbReference type="PROSITE" id="PS51352">
    <property type="entry name" value="THIOREDOXIN_2"/>
    <property type="match status" value="1"/>
</dbReference>
<evidence type="ECO:0000313" key="8">
    <source>
        <dbReference type="EMBL" id="AJD49862.1"/>
    </source>
</evidence>
<organism evidence="8 9">
    <name type="scientific">Isoalcanivorax pacificus W11-5</name>
    <dbReference type="NCBI Taxonomy" id="391936"/>
    <lineage>
        <taxon>Bacteria</taxon>
        <taxon>Pseudomonadati</taxon>
        <taxon>Pseudomonadota</taxon>
        <taxon>Gammaproteobacteria</taxon>
        <taxon>Oceanospirillales</taxon>
        <taxon>Alcanivoracaceae</taxon>
        <taxon>Isoalcanivorax</taxon>
    </lineage>
</organism>
<evidence type="ECO:0000256" key="2">
    <source>
        <dbReference type="ARBA" id="ARBA00022559"/>
    </source>
</evidence>
<evidence type="ECO:0000259" key="7">
    <source>
        <dbReference type="PROSITE" id="PS51352"/>
    </source>
</evidence>
<accession>A0A0B4XUB1</accession>
<dbReference type="OrthoDB" id="9785502at2"/>
<dbReference type="PANTHER" id="PTHR11592:SF44">
    <property type="entry name" value="GLUTATHIONE PEROXIDASE"/>
    <property type="match status" value="1"/>
</dbReference>
<dbReference type="STRING" id="391936.S7S_17250"/>
<dbReference type="InterPro" id="IPR000889">
    <property type="entry name" value="Glutathione_peroxidase"/>
</dbReference>
<keyword evidence="6" id="KW-0732">Signal</keyword>
<comment type="similarity">
    <text evidence="1 5">Belongs to the glutathione peroxidase family.</text>
</comment>
<dbReference type="EMBL" id="CP004387">
    <property type="protein sequence ID" value="AJD49862.1"/>
    <property type="molecule type" value="Genomic_DNA"/>
</dbReference>
<dbReference type="InterPro" id="IPR029759">
    <property type="entry name" value="GPX_AS"/>
</dbReference>
<feature type="domain" description="Thioredoxin" evidence="7">
    <location>
        <begin position="15"/>
        <end position="176"/>
    </location>
</feature>
<dbReference type="Pfam" id="PF00255">
    <property type="entry name" value="GSHPx"/>
    <property type="match status" value="1"/>
</dbReference>
<dbReference type="InterPro" id="IPR013766">
    <property type="entry name" value="Thioredoxin_domain"/>
</dbReference>
<dbReference type="CDD" id="cd00340">
    <property type="entry name" value="GSH_Peroxidase"/>
    <property type="match status" value="1"/>
</dbReference>
<sequence>MRAAVTLLLLVPLCVRAGECPAPFNATLPKLHSSDTVDLCQFAGKPLLVVNTASFCGFTKQFTGLQHLYETYHDQGLNILGVPSDDFRQEADDQAETASVCYINYGVTFTMTAPQPVKGEDALPLFRYLAEEGGGAPRWNFYKYLLDADGNVVGRFSSRIAPDDDALIRAVESVLP</sequence>
<dbReference type="HOGENOM" id="CLU_029507_1_3_6"/>
<protein>
    <recommendedName>
        <fullName evidence="5">Glutathione peroxidase</fullName>
    </recommendedName>
</protein>
<dbReference type="SUPFAM" id="SSF52833">
    <property type="entry name" value="Thioredoxin-like"/>
    <property type="match status" value="1"/>
</dbReference>
<name>A0A0B4XUB1_9GAMM</name>
<reference evidence="8 9" key="1">
    <citation type="journal article" date="2012" name="J. Bacteriol.">
        <title>Genome sequence of an alkane-degrading bacterium, Alcanivorax pacificus type strain W11-5, isolated from deep sea sediment.</title>
        <authorList>
            <person name="Lai Q."/>
            <person name="Shao Z."/>
        </authorList>
    </citation>
    <scope>NUCLEOTIDE SEQUENCE [LARGE SCALE GENOMIC DNA]</scope>
    <source>
        <strain evidence="8 9">W11-5</strain>
    </source>
</reference>
<evidence type="ECO:0000256" key="1">
    <source>
        <dbReference type="ARBA" id="ARBA00006926"/>
    </source>
</evidence>
<evidence type="ECO:0000256" key="4">
    <source>
        <dbReference type="PIRSR" id="PIRSR000303-1"/>
    </source>
</evidence>
<dbReference type="PROSITE" id="PS51355">
    <property type="entry name" value="GLUTATHIONE_PEROXID_3"/>
    <property type="match status" value="1"/>
</dbReference>
<dbReference type="PANTHER" id="PTHR11592">
    <property type="entry name" value="GLUTATHIONE PEROXIDASE"/>
    <property type="match status" value="1"/>
</dbReference>
<dbReference type="GO" id="GO:0004601">
    <property type="term" value="F:peroxidase activity"/>
    <property type="evidence" value="ECO:0007669"/>
    <property type="project" value="UniProtKB-KW"/>
</dbReference>
<dbReference type="PIRSF" id="PIRSF000303">
    <property type="entry name" value="Glutathion_perox"/>
    <property type="match status" value="1"/>
</dbReference>
<evidence type="ECO:0000256" key="5">
    <source>
        <dbReference type="RuleBase" id="RU000499"/>
    </source>
</evidence>
<keyword evidence="3 5" id="KW-0560">Oxidoreductase</keyword>
<dbReference type="PROSITE" id="PS00460">
    <property type="entry name" value="GLUTATHIONE_PEROXID_1"/>
    <property type="match status" value="1"/>
</dbReference>
<keyword evidence="9" id="KW-1185">Reference proteome</keyword>
<keyword evidence="2 5" id="KW-0575">Peroxidase</keyword>
<dbReference type="InterPro" id="IPR036249">
    <property type="entry name" value="Thioredoxin-like_sf"/>
</dbReference>
<evidence type="ECO:0000313" key="9">
    <source>
        <dbReference type="Proteomes" id="UP000006764"/>
    </source>
</evidence>
<dbReference type="PRINTS" id="PR01011">
    <property type="entry name" value="GLUTPROXDASE"/>
</dbReference>
<dbReference type="RefSeq" id="WP_008734929.1">
    <property type="nucleotide sequence ID" value="NZ_CP004387.1"/>
</dbReference>
<feature type="signal peptide" evidence="6">
    <location>
        <begin position="1"/>
        <end position="17"/>
    </location>
</feature>
<dbReference type="Proteomes" id="UP000006764">
    <property type="component" value="Chromosome"/>
</dbReference>
<dbReference type="GO" id="GO:0034599">
    <property type="term" value="P:cellular response to oxidative stress"/>
    <property type="evidence" value="ECO:0007669"/>
    <property type="project" value="TreeGrafter"/>
</dbReference>
<evidence type="ECO:0000256" key="6">
    <source>
        <dbReference type="SAM" id="SignalP"/>
    </source>
</evidence>
<dbReference type="KEGG" id="apac:S7S_17250"/>
<gene>
    <name evidence="8" type="ORF">S7S_17250</name>
</gene>
<feature type="active site" evidence="4">
    <location>
        <position position="56"/>
    </location>
</feature>